<dbReference type="Proteomes" id="UP000627292">
    <property type="component" value="Unassembled WGS sequence"/>
</dbReference>
<dbReference type="AlphaFoldDB" id="A0A917J4Q6"/>
<keyword evidence="2 5" id="KW-0812">Transmembrane</keyword>
<comment type="subcellular location">
    <subcellularLocation>
        <location evidence="5">Cell membrane</location>
        <topology evidence="5">Multi-pass membrane protein</topology>
    </subcellularLocation>
    <subcellularLocation>
        <location evidence="1">Membrane</location>
        <topology evidence="1">Multi-pass membrane protein</topology>
    </subcellularLocation>
</comment>
<evidence type="ECO:0000256" key="4">
    <source>
        <dbReference type="ARBA" id="ARBA00023136"/>
    </source>
</evidence>
<accession>A0A917J4Q6</accession>
<reference evidence="7" key="1">
    <citation type="journal article" date="2014" name="Int. J. Syst. Evol. Microbiol.">
        <title>Complete genome sequence of Corynebacterium casei LMG S-19264T (=DSM 44701T), isolated from a smear-ripened cheese.</title>
        <authorList>
            <consortium name="US DOE Joint Genome Institute (JGI-PGF)"/>
            <person name="Walter F."/>
            <person name="Albersmeier A."/>
            <person name="Kalinowski J."/>
            <person name="Ruckert C."/>
        </authorList>
    </citation>
    <scope>NUCLEOTIDE SEQUENCE</scope>
    <source>
        <strain evidence="7">CGMCC 1.15290</strain>
    </source>
</reference>
<name>A0A917J4Q6_9BACT</name>
<keyword evidence="5" id="KW-0813">Transport</keyword>
<evidence type="ECO:0000256" key="3">
    <source>
        <dbReference type="ARBA" id="ARBA00022989"/>
    </source>
</evidence>
<dbReference type="PROSITE" id="PS51012">
    <property type="entry name" value="ABC_TM2"/>
    <property type="match status" value="1"/>
</dbReference>
<dbReference type="Pfam" id="PF12698">
    <property type="entry name" value="ABC2_membrane_3"/>
    <property type="match status" value="1"/>
</dbReference>
<evidence type="ECO:0000256" key="1">
    <source>
        <dbReference type="ARBA" id="ARBA00004141"/>
    </source>
</evidence>
<evidence type="ECO:0000256" key="2">
    <source>
        <dbReference type="ARBA" id="ARBA00022692"/>
    </source>
</evidence>
<dbReference type="GO" id="GO:0043190">
    <property type="term" value="C:ATP-binding cassette (ABC) transporter complex"/>
    <property type="evidence" value="ECO:0007669"/>
    <property type="project" value="InterPro"/>
</dbReference>
<evidence type="ECO:0000256" key="5">
    <source>
        <dbReference type="RuleBase" id="RU361157"/>
    </source>
</evidence>
<evidence type="ECO:0000313" key="7">
    <source>
        <dbReference type="EMBL" id="GGH83184.1"/>
    </source>
</evidence>
<sequence>MPGKYSQIRAMMAITRAGLRSIMRSPSTVMFSIGFPLVFIMVFGFMGGGSNVSFKIAFDPATDTTSDVYRALTSISAIKVSAKQGQELQEDLEKGRILAVLNIQKNTTGSSPDYIIHLKSSEAVNPQNLASFKDIFLAGIINQMNKGKYPDAPSVAAVNPQIQKIPGRIYRTIDFILPGQLGFSLMSASVFGVAFLFFSLRQQLVLKRFFATPITRPYIIMGEALARVIFQMLTAVIIVLLGTFVFKFTLVKGVETFLEIMLLSFLALVVFMGYGFIVSGIAKTESVIPMVANIFTLPQFLLAGTFFSIDAFPTWLQPLCRILPLTHFNEAMRNIAFEGASLASCWQNIGVMLIWGVVAYGIAIKVFKWE</sequence>
<comment type="caution">
    <text evidence="7">The sequence shown here is derived from an EMBL/GenBank/DDBJ whole genome shotgun (WGS) entry which is preliminary data.</text>
</comment>
<feature type="transmembrane region" description="Helical" evidence="5">
    <location>
        <begin position="349"/>
        <end position="367"/>
    </location>
</feature>
<feature type="transmembrane region" description="Helical" evidence="5">
    <location>
        <begin position="290"/>
        <end position="309"/>
    </location>
</feature>
<reference evidence="7" key="2">
    <citation type="submission" date="2020-09" db="EMBL/GenBank/DDBJ databases">
        <authorList>
            <person name="Sun Q."/>
            <person name="Zhou Y."/>
        </authorList>
    </citation>
    <scope>NUCLEOTIDE SEQUENCE</scope>
    <source>
        <strain evidence="7">CGMCC 1.15290</strain>
    </source>
</reference>
<feature type="transmembrane region" description="Helical" evidence="5">
    <location>
        <begin position="181"/>
        <end position="200"/>
    </location>
</feature>
<dbReference type="EMBL" id="BMIB01000009">
    <property type="protein sequence ID" value="GGH83184.1"/>
    <property type="molecule type" value="Genomic_DNA"/>
</dbReference>
<proteinExistence type="inferred from homology"/>
<evidence type="ECO:0000259" key="6">
    <source>
        <dbReference type="PROSITE" id="PS51012"/>
    </source>
</evidence>
<dbReference type="InterPro" id="IPR013525">
    <property type="entry name" value="ABC2_TM"/>
</dbReference>
<dbReference type="PANTHER" id="PTHR43027">
    <property type="entry name" value="DOXORUBICIN RESISTANCE ABC TRANSPORTER PERMEASE PROTEIN DRRC-RELATED"/>
    <property type="match status" value="1"/>
</dbReference>
<feature type="transmembrane region" description="Helical" evidence="5">
    <location>
        <begin position="257"/>
        <end position="278"/>
    </location>
</feature>
<keyword evidence="4 5" id="KW-0472">Membrane</keyword>
<dbReference type="GO" id="GO:0140359">
    <property type="term" value="F:ABC-type transporter activity"/>
    <property type="evidence" value="ECO:0007669"/>
    <property type="project" value="InterPro"/>
</dbReference>
<dbReference type="PANTHER" id="PTHR43027:SF1">
    <property type="entry name" value="DOXORUBICIN RESISTANCE ABC TRANSPORTER PERMEASE PROTEIN DRRC-RELATED"/>
    <property type="match status" value="1"/>
</dbReference>
<feature type="domain" description="ABC transmembrane type-2" evidence="6">
    <location>
        <begin position="138"/>
        <end position="370"/>
    </location>
</feature>
<keyword evidence="3 5" id="KW-1133">Transmembrane helix</keyword>
<dbReference type="RefSeq" id="WP_188959355.1">
    <property type="nucleotide sequence ID" value="NZ_BMIB01000009.1"/>
</dbReference>
<organism evidence="7 8">
    <name type="scientific">Filimonas zeae</name>
    <dbReference type="NCBI Taxonomy" id="1737353"/>
    <lineage>
        <taxon>Bacteria</taxon>
        <taxon>Pseudomonadati</taxon>
        <taxon>Bacteroidota</taxon>
        <taxon>Chitinophagia</taxon>
        <taxon>Chitinophagales</taxon>
        <taxon>Chitinophagaceae</taxon>
        <taxon>Filimonas</taxon>
    </lineage>
</organism>
<protein>
    <recommendedName>
        <fullName evidence="5">Transport permease protein</fullName>
    </recommendedName>
</protein>
<keyword evidence="5" id="KW-1003">Cell membrane</keyword>
<comment type="similarity">
    <text evidence="5">Belongs to the ABC-2 integral membrane protein family.</text>
</comment>
<feature type="transmembrane region" description="Helical" evidence="5">
    <location>
        <begin position="21"/>
        <end position="46"/>
    </location>
</feature>
<dbReference type="InterPro" id="IPR052902">
    <property type="entry name" value="ABC-2_transporter"/>
</dbReference>
<evidence type="ECO:0000313" key="8">
    <source>
        <dbReference type="Proteomes" id="UP000627292"/>
    </source>
</evidence>
<dbReference type="PRINTS" id="PR00164">
    <property type="entry name" value="ABC2TRNSPORT"/>
</dbReference>
<dbReference type="InterPro" id="IPR000412">
    <property type="entry name" value="ABC_2_transport"/>
</dbReference>
<feature type="transmembrane region" description="Helical" evidence="5">
    <location>
        <begin position="224"/>
        <end position="245"/>
    </location>
</feature>
<keyword evidence="8" id="KW-1185">Reference proteome</keyword>
<dbReference type="InterPro" id="IPR047817">
    <property type="entry name" value="ABC2_TM_bact-type"/>
</dbReference>
<gene>
    <name evidence="7" type="primary">ybhR</name>
    <name evidence="7" type="ORF">GCM10011379_58190</name>
</gene>